<evidence type="ECO:0000256" key="1">
    <source>
        <dbReference type="ARBA" id="ARBA00001933"/>
    </source>
</evidence>
<dbReference type="InterPro" id="IPR015421">
    <property type="entry name" value="PyrdxlP-dep_Trfase_major"/>
</dbReference>
<dbReference type="GO" id="GO:0005737">
    <property type="term" value="C:cytoplasm"/>
    <property type="evidence" value="ECO:0007669"/>
    <property type="project" value="TreeGrafter"/>
</dbReference>
<dbReference type="Pfam" id="PF01053">
    <property type="entry name" value="Cys_Met_Meta_PP"/>
    <property type="match status" value="1"/>
</dbReference>
<keyword evidence="7" id="KW-1185">Reference proteome</keyword>
<keyword evidence="3" id="KW-0486">Methionine biosynthesis</keyword>
<organism evidence="6 7">
    <name type="scientific">Hydrotalea sandarakina</name>
    <dbReference type="NCBI Taxonomy" id="1004304"/>
    <lineage>
        <taxon>Bacteria</taxon>
        <taxon>Pseudomonadati</taxon>
        <taxon>Bacteroidota</taxon>
        <taxon>Chitinophagia</taxon>
        <taxon>Chitinophagales</taxon>
        <taxon>Chitinophagaceae</taxon>
        <taxon>Hydrotalea</taxon>
    </lineage>
</organism>
<reference evidence="6 7" key="1">
    <citation type="submission" date="2018-06" db="EMBL/GenBank/DDBJ databases">
        <title>Genomic Encyclopedia of Archaeal and Bacterial Type Strains, Phase II (KMG-II): from individual species to whole genera.</title>
        <authorList>
            <person name="Goeker M."/>
        </authorList>
    </citation>
    <scope>NUCLEOTIDE SEQUENCE [LARGE SCALE GENOMIC DNA]</scope>
    <source>
        <strain evidence="6 7">DSM 23241</strain>
    </source>
</reference>
<name>A0A2W7RSW7_9BACT</name>
<evidence type="ECO:0000313" key="7">
    <source>
        <dbReference type="Proteomes" id="UP000249720"/>
    </source>
</evidence>
<evidence type="ECO:0000313" key="6">
    <source>
        <dbReference type="EMBL" id="PZX63414.1"/>
    </source>
</evidence>
<dbReference type="Proteomes" id="UP000249720">
    <property type="component" value="Unassembled WGS sequence"/>
</dbReference>
<comment type="pathway">
    <text evidence="3">Amino-acid biosynthesis; L-methionine biosynthesis via de novo pathway; L-homocysteine from O-succinyl-L-homoserine: step 1/1.</text>
</comment>
<proteinExistence type="inferred from homology"/>
<gene>
    <name evidence="3" type="primary">metZ</name>
    <name evidence="6" type="ORF">LX80_01057</name>
</gene>
<dbReference type="HAMAP" id="MF_02056">
    <property type="entry name" value="MetZ"/>
    <property type="match status" value="1"/>
</dbReference>
<dbReference type="FunFam" id="3.40.640.10:FF:000046">
    <property type="entry name" value="Cystathionine gamma-lyase"/>
    <property type="match status" value="1"/>
</dbReference>
<dbReference type="CDD" id="cd00614">
    <property type="entry name" value="CGS_like"/>
    <property type="match status" value="1"/>
</dbReference>
<dbReference type="InterPro" id="IPR000277">
    <property type="entry name" value="Cys/Met-Metab_PyrdxlP-dep_enz"/>
</dbReference>
<dbReference type="OrthoDB" id="9803729at2"/>
<keyword evidence="3" id="KW-0808">Transferase</keyword>
<dbReference type="GO" id="GO:0019346">
    <property type="term" value="P:transsulfuration"/>
    <property type="evidence" value="ECO:0007669"/>
    <property type="project" value="InterPro"/>
</dbReference>
<dbReference type="Gene3D" id="3.40.640.10">
    <property type="entry name" value="Type I PLP-dependent aspartate aminotransferase-like (Major domain)"/>
    <property type="match status" value="1"/>
</dbReference>
<dbReference type="PROSITE" id="PS00868">
    <property type="entry name" value="CYS_MET_METAB_PP"/>
    <property type="match status" value="1"/>
</dbReference>
<dbReference type="PANTHER" id="PTHR11808:SF80">
    <property type="entry name" value="CYSTATHIONINE GAMMA-LYASE"/>
    <property type="match status" value="1"/>
</dbReference>
<dbReference type="GO" id="GO:0016846">
    <property type="term" value="F:carbon-sulfur lyase activity"/>
    <property type="evidence" value="ECO:0007669"/>
    <property type="project" value="TreeGrafter"/>
</dbReference>
<comment type="caution">
    <text evidence="6">The sequence shown here is derived from an EMBL/GenBank/DDBJ whole genome shotgun (WGS) entry which is preliminary data.</text>
</comment>
<dbReference type="PANTHER" id="PTHR11808">
    <property type="entry name" value="TRANS-SULFURATION ENZYME FAMILY MEMBER"/>
    <property type="match status" value="1"/>
</dbReference>
<comment type="cofactor">
    <cofactor evidence="1 3 5">
        <name>pyridoxal 5'-phosphate</name>
        <dbReference type="ChEBI" id="CHEBI:597326"/>
    </cofactor>
</comment>
<protein>
    <recommendedName>
        <fullName evidence="3">O-succinylhomoserine sulfhydrylase</fullName>
        <shortName evidence="3">OSH sulfhydrylase</shortName>
        <shortName evidence="3">OSHS sulfhydrylase</shortName>
        <ecNumber evidence="3">2.5.1.-</ecNumber>
    </recommendedName>
</protein>
<sequence>MQQNKITQAIRIQTERTPEMEHSTPMFLTSSFCFNDAESMRAAFADETDDNIYSRFSNPNVQELIDKVCVLEGAEAGYATASGMSAVFGSFMALLKQGDHLLACNSIFGSTHTVITKYLNRYGIAYSYISATATEQEWAAAIQPNTKMIYVETPTNPGLDILDLKMLGKLAKQNGIILNVDNCFATPLVQQPILLGADLVIHSATKWMDGQGRVLGGVIVGRKDLIKEIYAFCRSTGPALSPFNAWVLSKSLETLEVRMERHCSNAIYLANALQHNNKIAFLKYPFLPTHPQYAIAQQQMQNGGGIICFELKGGLESGRNFLNALQMLSLTANLGDSRSIASHPASTTHAKLTEAERLAVGITPGLIRISVGLEHKDDILKDIEQALQQC</sequence>
<accession>A0A2W7RSW7</accession>
<keyword evidence="3" id="KW-0028">Amino-acid biosynthesis</keyword>
<evidence type="ECO:0000256" key="5">
    <source>
        <dbReference type="RuleBase" id="RU362118"/>
    </source>
</evidence>
<dbReference type="InterPro" id="IPR015422">
    <property type="entry name" value="PyrdxlP-dep_Trfase_small"/>
</dbReference>
<dbReference type="InterPro" id="IPR006234">
    <property type="entry name" value="O-succ-hSer_sulfhydrylase"/>
</dbReference>
<dbReference type="PIRSF" id="PIRSF001434">
    <property type="entry name" value="CGS"/>
    <property type="match status" value="1"/>
</dbReference>
<comment type="catalytic activity">
    <reaction evidence="3">
        <text>O-succinyl-L-homoserine + hydrogen sulfide = L-homocysteine + succinate</text>
        <dbReference type="Rhea" id="RHEA:27826"/>
        <dbReference type="ChEBI" id="CHEBI:29919"/>
        <dbReference type="ChEBI" id="CHEBI:30031"/>
        <dbReference type="ChEBI" id="CHEBI:57661"/>
        <dbReference type="ChEBI" id="CHEBI:58199"/>
    </reaction>
</comment>
<dbReference type="EMBL" id="QKZV01000003">
    <property type="protein sequence ID" value="PZX63414.1"/>
    <property type="molecule type" value="Genomic_DNA"/>
</dbReference>
<dbReference type="InterPro" id="IPR015424">
    <property type="entry name" value="PyrdxlP-dep_Trfase"/>
</dbReference>
<dbReference type="AlphaFoldDB" id="A0A2W7RSW7"/>
<dbReference type="GO" id="GO:0071266">
    <property type="term" value="P:'de novo' L-methionine biosynthetic process"/>
    <property type="evidence" value="ECO:0007669"/>
    <property type="project" value="UniProtKB-UniRule"/>
</dbReference>
<dbReference type="Gene3D" id="3.90.1150.10">
    <property type="entry name" value="Aspartate Aminotransferase, domain 1"/>
    <property type="match status" value="1"/>
</dbReference>
<evidence type="ECO:0000256" key="2">
    <source>
        <dbReference type="ARBA" id="ARBA00022898"/>
    </source>
</evidence>
<keyword evidence="2 3" id="KW-0663">Pyridoxal phosphate</keyword>
<dbReference type="GO" id="GO:0071268">
    <property type="term" value="P:homocysteine biosynthetic process"/>
    <property type="evidence" value="ECO:0007669"/>
    <property type="project" value="InterPro"/>
</dbReference>
<dbReference type="RefSeq" id="WP_111294646.1">
    <property type="nucleotide sequence ID" value="NZ_QKZV01000003.1"/>
</dbReference>
<dbReference type="InterPro" id="IPR054542">
    <property type="entry name" value="Cys_met_metab_PP"/>
</dbReference>
<comment type="subunit">
    <text evidence="3">Homotetramer.</text>
</comment>
<dbReference type="SUPFAM" id="SSF53383">
    <property type="entry name" value="PLP-dependent transferases"/>
    <property type="match status" value="1"/>
</dbReference>
<evidence type="ECO:0000256" key="4">
    <source>
        <dbReference type="PIRSR" id="PIRSR001434-2"/>
    </source>
</evidence>
<comment type="similarity">
    <text evidence="3">Belongs to the trans-sulfuration enzymes family. MetZ subfamily.</text>
</comment>
<dbReference type="FunFam" id="3.90.1150.10:FF:000033">
    <property type="entry name" value="Cystathionine gamma-synthase"/>
    <property type="match status" value="1"/>
</dbReference>
<dbReference type="EC" id="2.5.1.-" evidence="3"/>
<dbReference type="GO" id="GO:0016765">
    <property type="term" value="F:transferase activity, transferring alkyl or aryl (other than methyl) groups"/>
    <property type="evidence" value="ECO:0007669"/>
    <property type="project" value="UniProtKB-UniRule"/>
</dbReference>
<dbReference type="UniPathway" id="UPA00051">
    <property type="reaction ID" value="UER00449"/>
</dbReference>
<evidence type="ECO:0000256" key="3">
    <source>
        <dbReference type="HAMAP-Rule" id="MF_02056"/>
    </source>
</evidence>
<comment type="function">
    <text evidence="3">Catalyzes the formation of L-homocysteine from O-succinyl-L-homoserine (OSHS) and hydrogen sulfide.</text>
</comment>
<feature type="modified residue" description="N6-(pyridoxal phosphate)lysine" evidence="3 4">
    <location>
        <position position="206"/>
    </location>
</feature>
<dbReference type="GO" id="GO:0030170">
    <property type="term" value="F:pyridoxal phosphate binding"/>
    <property type="evidence" value="ECO:0007669"/>
    <property type="project" value="UniProtKB-UniRule"/>
</dbReference>